<gene>
    <name evidence="1" type="ORF">QYT958_LOCUS25873</name>
</gene>
<dbReference type="GO" id="GO:0044547">
    <property type="term" value="F:DNA topoisomerase binding"/>
    <property type="evidence" value="ECO:0007669"/>
    <property type="project" value="TreeGrafter"/>
</dbReference>
<dbReference type="GO" id="GO:0000729">
    <property type="term" value="P:DNA double-strand break processing"/>
    <property type="evidence" value="ECO:0007669"/>
    <property type="project" value="TreeGrafter"/>
</dbReference>
<dbReference type="PANTHER" id="PTHR46060">
    <property type="entry name" value="MARINER MOS1 TRANSPOSASE-LIKE PROTEIN"/>
    <property type="match status" value="1"/>
</dbReference>
<evidence type="ECO:0000313" key="2">
    <source>
        <dbReference type="Proteomes" id="UP000663848"/>
    </source>
</evidence>
<evidence type="ECO:0008006" key="3">
    <source>
        <dbReference type="Google" id="ProtNLM"/>
    </source>
</evidence>
<dbReference type="Pfam" id="PF01359">
    <property type="entry name" value="Transposase_1"/>
    <property type="match status" value="1"/>
</dbReference>
<dbReference type="GO" id="GO:0042800">
    <property type="term" value="F:histone H3K4 methyltransferase activity"/>
    <property type="evidence" value="ECO:0007669"/>
    <property type="project" value="TreeGrafter"/>
</dbReference>
<proteinExistence type="predicted"/>
<dbReference type="GO" id="GO:0003697">
    <property type="term" value="F:single-stranded DNA binding"/>
    <property type="evidence" value="ECO:0007669"/>
    <property type="project" value="TreeGrafter"/>
</dbReference>
<dbReference type="Proteomes" id="UP000663848">
    <property type="component" value="Unassembled WGS sequence"/>
</dbReference>
<dbReference type="PANTHER" id="PTHR46060:SF2">
    <property type="entry name" value="HISTONE-LYSINE N-METHYLTRANSFERASE SETMAR"/>
    <property type="match status" value="1"/>
</dbReference>
<dbReference type="Gene3D" id="1.10.10.10">
    <property type="entry name" value="Winged helix-like DNA-binding domain superfamily/Winged helix DNA-binding domain"/>
    <property type="match status" value="1"/>
</dbReference>
<dbReference type="InterPro" id="IPR001888">
    <property type="entry name" value="Transposase_1"/>
</dbReference>
<dbReference type="Gene3D" id="3.30.420.10">
    <property type="entry name" value="Ribonuclease H-like superfamily/Ribonuclease H"/>
    <property type="match status" value="1"/>
</dbReference>
<protein>
    <recommendedName>
        <fullName evidence="3">Transposase</fullName>
    </recommendedName>
</protein>
<dbReference type="GO" id="GO:0000014">
    <property type="term" value="F:single-stranded DNA endodeoxyribonuclease activity"/>
    <property type="evidence" value="ECO:0007669"/>
    <property type="project" value="TreeGrafter"/>
</dbReference>
<dbReference type="GO" id="GO:0046975">
    <property type="term" value="F:histone H3K36 methyltransferase activity"/>
    <property type="evidence" value="ECO:0007669"/>
    <property type="project" value="TreeGrafter"/>
</dbReference>
<name>A0A821R3W1_9BILA</name>
<reference evidence="1" key="1">
    <citation type="submission" date="2021-02" db="EMBL/GenBank/DDBJ databases">
        <authorList>
            <person name="Nowell W R."/>
        </authorList>
    </citation>
    <scope>NUCLEOTIDE SEQUENCE</scope>
</reference>
<dbReference type="GO" id="GO:0003690">
    <property type="term" value="F:double-stranded DNA binding"/>
    <property type="evidence" value="ECO:0007669"/>
    <property type="project" value="TreeGrafter"/>
</dbReference>
<dbReference type="AlphaFoldDB" id="A0A821R3W1"/>
<dbReference type="InterPro" id="IPR052709">
    <property type="entry name" value="Transposase-MT_Hybrid"/>
</dbReference>
<dbReference type="GO" id="GO:0015074">
    <property type="term" value="P:DNA integration"/>
    <property type="evidence" value="ECO:0007669"/>
    <property type="project" value="TreeGrafter"/>
</dbReference>
<dbReference type="GO" id="GO:0000793">
    <property type="term" value="C:condensed chromosome"/>
    <property type="evidence" value="ECO:0007669"/>
    <property type="project" value="TreeGrafter"/>
</dbReference>
<comment type="caution">
    <text evidence="1">The sequence shown here is derived from an EMBL/GenBank/DDBJ whole genome shotgun (WGS) entry which is preliminary data.</text>
</comment>
<dbReference type="GO" id="GO:0044774">
    <property type="term" value="P:mitotic DNA integrity checkpoint signaling"/>
    <property type="evidence" value="ECO:0007669"/>
    <property type="project" value="TreeGrafter"/>
</dbReference>
<dbReference type="GO" id="GO:0031297">
    <property type="term" value="P:replication fork processing"/>
    <property type="evidence" value="ECO:0007669"/>
    <property type="project" value="TreeGrafter"/>
</dbReference>
<dbReference type="GO" id="GO:0005634">
    <property type="term" value="C:nucleus"/>
    <property type="evidence" value="ECO:0007669"/>
    <property type="project" value="TreeGrafter"/>
</dbReference>
<sequence>MNVRIWAVASKIVNTKIKSTIKEVCMKITNARRLSTRDAAKEICDVEGEGTAQYTAVSRWYKRFDSWDLNLEDQPRSARPSALCNADLHAALEDEPSLSNRELASSLRVSSHQTVLNRLHQMDFVYKKPRQDPYELTEAQAKHRVEVYRQLLESPLDDRCWKRIVTLDEKWVYLVNHHRQERWVTRGQNPPLVPRQKHFGKKVIICVSWNFVFGSNMYRTKETSSVTDVM</sequence>
<dbReference type="GO" id="GO:0006303">
    <property type="term" value="P:double-strand break repair via nonhomologous end joining"/>
    <property type="evidence" value="ECO:0007669"/>
    <property type="project" value="TreeGrafter"/>
</dbReference>
<dbReference type="EMBL" id="CAJOBR010005968">
    <property type="protein sequence ID" value="CAF4832921.1"/>
    <property type="molecule type" value="Genomic_DNA"/>
</dbReference>
<dbReference type="InterPro" id="IPR036388">
    <property type="entry name" value="WH-like_DNA-bd_sf"/>
</dbReference>
<accession>A0A821R3W1</accession>
<evidence type="ECO:0000313" key="1">
    <source>
        <dbReference type="EMBL" id="CAF4832921.1"/>
    </source>
</evidence>
<dbReference type="InterPro" id="IPR036397">
    <property type="entry name" value="RNaseH_sf"/>
</dbReference>
<dbReference type="GO" id="GO:0035861">
    <property type="term" value="C:site of double-strand break"/>
    <property type="evidence" value="ECO:0007669"/>
    <property type="project" value="TreeGrafter"/>
</dbReference>
<organism evidence="1 2">
    <name type="scientific">Rotaria socialis</name>
    <dbReference type="NCBI Taxonomy" id="392032"/>
    <lineage>
        <taxon>Eukaryota</taxon>
        <taxon>Metazoa</taxon>
        <taxon>Spiralia</taxon>
        <taxon>Gnathifera</taxon>
        <taxon>Rotifera</taxon>
        <taxon>Eurotatoria</taxon>
        <taxon>Bdelloidea</taxon>
        <taxon>Philodinida</taxon>
        <taxon>Philodinidae</taxon>
        <taxon>Rotaria</taxon>
    </lineage>
</organism>